<sequence length="43" mass="4582">CIDTIEESLEVGSEEDINSDVMADIKVNIAAEATAADEIRAET</sequence>
<comment type="caution">
    <text evidence="1">The sequence shown here is derived from an EMBL/GenBank/DDBJ whole genome shotgun (WGS) entry which is preliminary data.</text>
</comment>
<evidence type="ECO:0000313" key="1">
    <source>
        <dbReference type="EMBL" id="GFD60979.1"/>
    </source>
</evidence>
<proteinExistence type="predicted"/>
<accession>A0A699XME1</accession>
<gene>
    <name evidence="1" type="ORF">Tci_932948</name>
</gene>
<protein>
    <submittedName>
        <fullName evidence="1">Uncharacterized protein</fullName>
    </submittedName>
</protein>
<dbReference type="EMBL" id="BKCJ011885144">
    <property type="protein sequence ID" value="GFD60979.1"/>
    <property type="molecule type" value="Genomic_DNA"/>
</dbReference>
<organism evidence="1">
    <name type="scientific">Tanacetum cinerariifolium</name>
    <name type="common">Dalmatian daisy</name>
    <name type="synonym">Chrysanthemum cinerariifolium</name>
    <dbReference type="NCBI Taxonomy" id="118510"/>
    <lineage>
        <taxon>Eukaryota</taxon>
        <taxon>Viridiplantae</taxon>
        <taxon>Streptophyta</taxon>
        <taxon>Embryophyta</taxon>
        <taxon>Tracheophyta</taxon>
        <taxon>Spermatophyta</taxon>
        <taxon>Magnoliopsida</taxon>
        <taxon>eudicotyledons</taxon>
        <taxon>Gunneridae</taxon>
        <taxon>Pentapetalae</taxon>
        <taxon>asterids</taxon>
        <taxon>campanulids</taxon>
        <taxon>Asterales</taxon>
        <taxon>Asteraceae</taxon>
        <taxon>Asteroideae</taxon>
        <taxon>Anthemideae</taxon>
        <taxon>Anthemidinae</taxon>
        <taxon>Tanacetum</taxon>
    </lineage>
</organism>
<feature type="non-terminal residue" evidence="1">
    <location>
        <position position="1"/>
    </location>
</feature>
<reference evidence="1" key="1">
    <citation type="journal article" date="2019" name="Sci. Rep.">
        <title>Draft genome of Tanacetum cinerariifolium, the natural source of mosquito coil.</title>
        <authorList>
            <person name="Yamashiro T."/>
            <person name="Shiraishi A."/>
            <person name="Satake H."/>
            <person name="Nakayama K."/>
        </authorList>
    </citation>
    <scope>NUCLEOTIDE SEQUENCE</scope>
</reference>
<dbReference type="AlphaFoldDB" id="A0A699XME1"/>
<name>A0A699XME1_TANCI</name>